<dbReference type="GO" id="GO:0000287">
    <property type="term" value="F:magnesium ion binding"/>
    <property type="evidence" value="ECO:0007669"/>
    <property type="project" value="UniProtKB-UniRule"/>
</dbReference>
<feature type="domain" description="Mur ligase C-terminal" evidence="18">
    <location>
        <begin position="341"/>
        <end position="467"/>
    </location>
</feature>
<evidence type="ECO:0000256" key="16">
    <source>
        <dbReference type="RuleBase" id="RU004136"/>
    </source>
</evidence>
<dbReference type="AlphaFoldDB" id="A0A7D8IVF1"/>
<dbReference type="EC" id="6.3.2.13" evidence="13"/>
<keyword evidence="4 14" id="KW-0132">Cell division</keyword>
<name>A0A7D8IVF1_SALER</name>
<dbReference type="Gene3D" id="3.40.1190.10">
    <property type="entry name" value="Mur-like, catalytic domain"/>
    <property type="match status" value="2"/>
</dbReference>
<comment type="similarity">
    <text evidence="1 13">Belongs to the MurCDEF family. MurE subfamily.</text>
</comment>
<comment type="similarity">
    <text evidence="14">Belongs to the MurCDEF family. MurF subfamily.</text>
</comment>
<dbReference type="PANTHER" id="PTHR23135:SF4">
    <property type="entry name" value="UDP-N-ACETYLMURAMOYL-L-ALANYL-D-GLUTAMATE--2,6-DIAMINOPIMELATE LIGASE MURE HOMOLOG, CHLOROPLASTIC"/>
    <property type="match status" value="1"/>
</dbReference>
<keyword evidence="3 14" id="KW-0436">Ligase</keyword>
<dbReference type="InterPro" id="IPR036615">
    <property type="entry name" value="Mur_ligase_C_dom_sf"/>
</dbReference>
<keyword evidence="5 14" id="KW-0547">Nucleotide-binding</keyword>
<feature type="binding site" evidence="13">
    <location>
        <begin position="158"/>
        <end position="159"/>
    </location>
    <ligand>
        <name>UDP-N-acetyl-alpha-D-muramoyl-L-alanyl-D-glutamate</name>
        <dbReference type="ChEBI" id="CHEBI:83900"/>
    </ligand>
</feature>
<dbReference type="HAMAP" id="MF_02019">
    <property type="entry name" value="MurF"/>
    <property type="match status" value="1"/>
</dbReference>
<keyword evidence="10 14" id="KW-0131">Cell cycle</keyword>
<dbReference type="NCBIfam" id="NF001126">
    <property type="entry name" value="PRK00139.1-4"/>
    <property type="match status" value="1"/>
</dbReference>
<dbReference type="GO" id="GO:0071555">
    <property type="term" value="P:cell wall organization"/>
    <property type="evidence" value="ECO:0007669"/>
    <property type="project" value="UniProtKB-KW"/>
</dbReference>
<dbReference type="GO" id="GO:0009252">
    <property type="term" value="P:peptidoglycan biosynthetic process"/>
    <property type="evidence" value="ECO:0007669"/>
    <property type="project" value="UniProtKB-UniRule"/>
</dbReference>
<keyword evidence="2 14" id="KW-0963">Cytoplasm</keyword>
<evidence type="ECO:0000256" key="13">
    <source>
        <dbReference type="HAMAP-Rule" id="MF_00208"/>
    </source>
</evidence>
<dbReference type="InterPro" id="IPR004101">
    <property type="entry name" value="Mur_ligase_C"/>
</dbReference>
<dbReference type="Pfam" id="PF02875">
    <property type="entry name" value="Mur_ligase_C"/>
    <property type="match status" value="2"/>
</dbReference>
<evidence type="ECO:0000256" key="9">
    <source>
        <dbReference type="ARBA" id="ARBA00022984"/>
    </source>
</evidence>
<proteinExistence type="inferred from homology"/>
<dbReference type="EMBL" id="UGWV01000002">
    <property type="protein sequence ID" value="SUF97318.1"/>
    <property type="molecule type" value="Genomic_DNA"/>
</dbReference>
<dbReference type="GO" id="GO:0005737">
    <property type="term" value="C:cytoplasm"/>
    <property type="evidence" value="ECO:0007669"/>
    <property type="project" value="UniProtKB-SubCell"/>
</dbReference>
<sequence>MADRNLRDLLAPWVAGLPARELREMTLDSRVAAAGDLFVAVVGHQADGRRYIPQAIAQGVAAIIAEAKDEASDGEIREMHGVPVVYLSQLNERLSALAGRFYHEPSENMRLVAVTGTNGKTTTTQLLAQWSQLLGETSAVMGTVGNGLLGKVIPTENTTGSAVDVQHVLANLVAQGATFGAMEVSSHGLVQHRVAALKFAASVFTNLSRDHLDYHGDMAHYEAAKWMLYSTHHHGQAIVNADDEVGRRWLASLPDAVAVSMEGHINPNCHGRWLKAEAVEYHDRGATIRFASSWGEGEIESRLMGAFNVSNLLLALATLLALGYPLTDLLKTAARLQPVCGRMEVFTAPGKPTVVVDYAHTPDALEKALQAARLHCAGKLWCVFGCGGDRDKGKRPLMGAIAEEFADIVVVTDDNPRTEEPRAIINDILAGMLDAGQVRVMEGRAEAVTNAIMQAKDNDVVLIAGKGHEDYQIVGTQRLDYSDRVTAARLLGGDRMISVTLSKIADVLGAEHRGADLTLDTVITDTRKVTPGCLFVALKGERFDAHDFADKAKANGAGALLVSRPLDIDLPQVIVKDTRQAFGQLAAWVRMQVPARVVALTGSSGKTSVKEMTAAILSQCGNTLYTAGNFNNDIGVPITLLRLNHDYDYAVIELGANHQGEIAWTVSLTRPEAALVNNLAAAHLEGFGSLAGVAKAKGEIYTGLPENGIAIMNADNNDWLNWQSIIGDRQVWRFSPNAANSDFTAANIHVTSHGTEFTLQTPMGSIDVLLPLPGRHNIANALAAAALSMAVGATLAAIKAGLAALKAVPGRLFPIQLSENQLVLDDAYNANVGSMTAAVQVLSEMPGYRVLVVGDMAELGAESEACHLQVGEAAKAAGIDRVLSTGKLSQAISHASGVGEHFADKAALIARLHALLQEQPMMTILVKGSRSAAMEDVVHALQEKGSC</sequence>
<feature type="binding site" evidence="13">
    <location>
        <position position="469"/>
    </location>
    <ligand>
        <name>meso-2,6-diaminopimelate</name>
        <dbReference type="ChEBI" id="CHEBI:57791"/>
    </ligand>
</feature>
<dbReference type="InterPro" id="IPR005863">
    <property type="entry name" value="UDP-N-AcMur_synth"/>
</dbReference>
<feature type="binding site" evidence="13">
    <location>
        <position position="157"/>
    </location>
    <ligand>
        <name>UDP-N-acetyl-alpha-D-muramoyl-L-alanyl-D-glutamate</name>
        <dbReference type="ChEBI" id="CHEBI:83900"/>
    </ligand>
</feature>
<feature type="domain" description="Mur ligase central" evidence="19">
    <location>
        <begin position="601"/>
        <end position="787"/>
    </location>
</feature>
<dbReference type="Gene3D" id="3.40.1390.10">
    <property type="entry name" value="MurE/MurF, N-terminal domain"/>
    <property type="match status" value="2"/>
</dbReference>
<keyword evidence="8 14" id="KW-0133">Cell shape</keyword>
<feature type="domain" description="Mur ligase C-terminal" evidence="18">
    <location>
        <begin position="810"/>
        <end position="930"/>
    </location>
</feature>
<dbReference type="FunFam" id="3.90.190.20:FF:000006">
    <property type="entry name" value="UDP-N-acetylmuramoyl-L-alanyl-D-glutamate--2,6-diaminopimelate ligase"/>
    <property type="match status" value="1"/>
</dbReference>
<comment type="function">
    <text evidence="13">Catalyzes the addition of meso-diaminopimelic acid to the nucleotide precursor UDP-N-acetylmuramoyl-L-alanyl-D-glutamate (UMAG) in the biosynthesis of bacterial cell-wall peptidoglycan.</text>
</comment>
<feature type="domain" description="Mur ligase central" evidence="19">
    <location>
        <begin position="114"/>
        <end position="318"/>
    </location>
</feature>
<dbReference type="GO" id="GO:0008765">
    <property type="term" value="F:UDP-N-acetylmuramoylalanyl-D-glutamate-2,6-diaminopimelate ligase activity"/>
    <property type="evidence" value="ECO:0007669"/>
    <property type="project" value="UniProtKB-UniRule"/>
</dbReference>
<evidence type="ECO:0000259" key="17">
    <source>
        <dbReference type="Pfam" id="PF01225"/>
    </source>
</evidence>
<keyword evidence="7 13" id="KW-0460">Magnesium</keyword>
<organism evidence="20 21">
    <name type="scientific">Salmonella enterica</name>
    <name type="common">Salmonella choleraesuis</name>
    <dbReference type="NCBI Taxonomy" id="28901"/>
    <lineage>
        <taxon>Bacteria</taxon>
        <taxon>Pseudomonadati</taxon>
        <taxon>Pseudomonadota</taxon>
        <taxon>Gammaproteobacteria</taxon>
        <taxon>Enterobacterales</taxon>
        <taxon>Enterobacteriaceae</taxon>
        <taxon>Salmonella</taxon>
    </lineage>
</organism>
<accession>A0A7D8IVF1</accession>
<dbReference type="NCBIfam" id="NF001123">
    <property type="entry name" value="PRK00139.1-1"/>
    <property type="match status" value="1"/>
</dbReference>
<evidence type="ECO:0000256" key="10">
    <source>
        <dbReference type="ARBA" id="ARBA00023306"/>
    </source>
</evidence>
<evidence type="ECO:0000256" key="6">
    <source>
        <dbReference type="ARBA" id="ARBA00022840"/>
    </source>
</evidence>
<evidence type="ECO:0000256" key="12">
    <source>
        <dbReference type="ARBA" id="ARBA00050251"/>
    </source>
</evidence>
<feature type="binding site" evidence="13">
    <location>
        <begin position="414"/>
        <end position="417"/>
    </location>
    <ligand>
        <name>meso-2,6-diaminopimelate</name>
        <dbReference type="ChEBI" id="CHEBI:57791"/>
    </ligand>
</feature>
<dbReference type="Gene3D" id="3.90.190.20">
    <property type="entry name" value="Mur ligase, C-terminal domain"/>
    <property type="match status" value="2"/>
</dbReference>
<comment type="catalytic activity">
    <reaction evidence="14 16">
        <text>D-alanyl-D-alanine + UDP-N-acetyl-alpha-D-muramoyl-L-alanyl-gamma-D-glutamyl-meso-2,6-diaminopimelate + ATP = UDP-N-acetyl-alpha-D-muramoyl-L-alanyl-gamma-D-glutamyl-meso-2,6-diaminopimeloyl-D-alanyl-D-alanine + ADP + phosphate + H(+)</text>
        <dbReference type="Rhea" id="RHEA:28374"/>
        <dbReference type="ChEBI" id="CHEBI:15378"/>
        <dbReference type="ChEBI" id="CHEBI:30616"/>
        <dbReference type="ChEBI" id="CHEBI:43474"/>
        <dbReference type="ChEBI" id="CHEBI:57822"/>
        <dbReference type="ChEBI" id="CHEBI:61386"/>
        <dbReference type="ChEBI" id="CHEBI:83905"/>
        <dbReference type="ChEBI" id="CHEBI:456216"/>
        <dbReference type="EC" id="6.3.2.10"/>
    </reaction>
</comment>
<keyword evidence="11 14" id="KW-0961">Cell wall biogenesis/degradation</keyword>
<dbReference type="Pfam" id="PF01225">
    <property type="entry name" value="Mur_ligase"/>
    <property type="match status" value="2"/>
</dbReference>
<comment type="caution">
    <text evidence="13">Lacks conserved residue(s) required for the propagation of feature annotation.</text>
</comment>
<dbReference type="InterPro" id="IPR036565">
    <property type="entry name" value="Mur-like_cat_sf"/>
</dbReference>
<feature type="binding site" evidence="13">
    <location>
        <position position="185"/>
    </location>
    <ligand>
        <name>UDP-N-acetyl-alpha-D-muramoyl-L-alanyl-D-glutamate</name>
        <dbReference type="ChEBI" id="CHEBI:83900"/>
    </ligand>
</feature>
<dbReference type="InterPro" id="IPR000713">
    <property type="entry name" value="Mur_ligase_N"/>
</dbReference>
<evidence type="ECO:0000256" key="3">
    <source>
        <dbReference type="ARBA" id="ARBA00022598"/>
    </source>
</evidence>
<dbReference type="Pfam" id="PF08245">
    <property type="entry name" value="Mur_ligase_M"/>
    <property type="match status" value="2"/>
</dbReference>
<feature type="binding site" evidence="13">
    <location>
        <begin position="116"/>
        <end position="122"/>
    </location>
    <ligand>
        <name>ATP</name>
        <dbReference type="ChEBI" id="CHEBI:30616"/>
    </ligand>
</feature>
<comment type="PTM">
    <text evidence="13">Carboxylation is probably crucial for Mg(2+) binding and, consequently, for the gamma-phosphate positioning of ATP.</text>
</comment>
<evidence type="ECO:0000256" key="11">
    <source>
        <dbReference type="ARBA" id="ARBA00023316"/>
    </source>
</evidence>
<evidence type="ECO:0000313" key="20">
    <source>
        <dbReference type="EMBL" id="SUF97318.1"/>
    </source>
</evidence>
<evidence type="ECO:0000313" key="21">
    <source>
        <dbReference type="Proteomes" id="UP000254463"/>
    </source>
</evidence>
<dbReference type="PANTHER" id="PTHR23135">
    <property type="entry name" value="MUR LIGASE FAMILY MEMBER"/>
    <property type="match status" value="1"/>
</dbReference>
<keyword evidence="9 14" id="KW-0573">Peptidoglycan synthesis</keyword>
<evidence type="ECO:0000259" key="19">
    <source>
        <dbReference type="Pfam" id="PF08245"/>
    </source>
</evidence>
<dbReference type="NCBIfam" id="TIGR01143">
    <property type="entry name" value="murF"/>
    <property type="match status" value="1"/>
</dbReference>
<evidence type="ECO:0000256" key="4">
    <source>
        <dbReference type="ARBA" id="ARBA00022618"/>
    </source>
</evidence>
<evidence type="ECO:0000256" key="14">
    <source>
        <dbReference type="HAMAP-Rule" id="MF_02019"/>
    </source>
</evidence>
<feature type="binding site" evidence="13">
    <location>
        <position position="193"/>
    </location>
    <ligand>
        <name>UDP-N-acetyl-alpha-D-muramoyl-L-alanyl-D-glutamate</name>
        <dbReference type="ChEBI" id="CHEBI:83900"/>
    </ligand>
</feature>
<evidence type="ECO:0000256" key="7">
    <source>
        <dbReference type="ARBA" id="ARBA00022842"/>
    </source>
</evidence>
<dbReference type="InterPro" id="IPR005761">
    <property type="entry name" value="UDP-N-AcMur-Glu-dNH2Pim_ligase"/>
</dbReference>
<dbReference type="GO" id="GO:0005524">
    <property type="term" value="F:ATP binding"/>
    <property type="evidence" value="ECO:0007669"/>
    <property type="project" value="UniProtKB-UniRule"/>
</dbReference>
<evidence type="ECO:0000256" key="2">
    <source>
        <dbReference type="ARBA" id="ARBA00022490"/>
    </source>
</evidence>
<feature type="binding site" evidence="13">
    <location>
        <begin position="44"/>
        <end position="46"/>
    </location>
    <ligand>
        <name>UDP-N-acetyl-alpha-D-muramoyl-L-alanyl-D-glutamate</name>
        <dbReference type="ChEBI" id="CHEBI:83900"/>
    </ligand>
</feature>
<protein>
    <recommendedName>
        <fullName evidence="13 14">Multifunctional fusion protein</fullName>
    </recommendedName>
    <domain>
        <recommendedName>
            <fullName evidence="13">UDP-N-acetylmuramoyl-L-alanyl-D-glutamate--2,6-diaminopimelate ligase</fullName>
            <ecNumber evidence="13">6.3.2.13</ecNumber>
        </recommendedName>
        <alternativeName>
            <fullName evidence="13">Meso-A2pm-adding enzyme</fullName>
        </alternativeName>
        <alternativeName>
            <fullName evidence="13">Meso-diaminopimelate-adding enzyme</fullName>
        </alternativeName>
        <alternativeName>
            <fullName evidence="13">UDP-MurNAc-L-Ala-D-Glu:meso-diaminopimelate ligase</fullName>
        </alternativeName>
        <alternativeName>
            <fullName evidence="13">UDP-MurNAc-tripeptide synthetase</fullName>
        </alternativeName>
        <alternativeName>
            <fullName evidence="13">UDP-N-acetylmuramyl-tripeptide synthetase</fullName>
        </alternativeName>
    </domain>
    <domain>
        <recommendedName>
            <fullName evidence="14">UDP-N-acetylmuramoyl-tripeptide--D-alanyl-D-alanine ligase</fullName>
            <ecNumber evidence="14">6.3.2.10</ecNumber>
        </recommendedName>
        <alternativeName>
            <fullName evidence="14">D-alanyl-D-alanine-adding enzyme</fullName>
        </alternativeName>
    </domain>
</protein>
<feature type="domain" description="Mur ligase N-terminal catalytic" evidence="17">
    <location>
        <begin position="522"/>
        <end position="581"/>
    </location>
</feature>
<dbReference type="GO" id="GO:0008360">
    <property type="term" value="P:regulation of cell shape"/>
    <property type="evidence" value="ECO:0007669"/>
    <property type="project" value="UniProtKB-KW"/>
</dbReference>
<feature type="short sequence motif" description="Meso-diaminopimelate recognition motif" evidence="13">
    <location>
        <begin position="414"/>
        <end position="417"/>
    </location>
</feature>
<dbReference type="GO" id="GO:0047480">
    <property type="term" value="F:UDP-N-acetylmuramoyl-tripeptide-D-alanyl-D-alanine ligase activity"/>
    <property type="evidence" value="ECO:0007669"/>
    <property type="project" value="UniProtKB-UniRule"/>
</dbReference>
<dbReference type="EC" id="6.3.2.10" evidence="14"/>
<dbReference type="GO" id="GO:0051301">
    <property type="term" value="P:cell division"/>
    <property type="evidence" value="ECO:0007669"/>
    <property type="project" value="UniProtKB-KW"/>
</dbReference>
<dbReference type="InterPro" id="IPR013221">
    <property type="entry name" value="Mur_ligase_cen"/>
</dbReference>
<evidence type="ECO:0000259" key="18">
    <source>
        <dbReference type="Pfam" id="PF02875"/>
    </source>
</evidence>
<gene>
    <name evidence="13 20" type="primary">murE</name>
    <name evidence="14" type="synonym">murF</name>
    <name evidence="20" type="ORF">NCTC6385_04351</name>
</gene>
<comment type="function">
    <text evidence="14 16">Involved in cell wall formation. Catalyzes the final step in the synthesis of UDP-N-acetylmuramoyl-pentapeptide, the precursor of murein.</text>
</comment>
<dbReference type="SUPFAM" id="SSF63418">
    <property type="entry name" value="MurE/MurF N-terminal domain"/>
    <property type="match status" value="2"/>
</dbReference>
<reference evidence="20 21" key="1">
    <citation type="submission" date="2018-06" db="EMBL/GenBank/DDBJ databases">
        <authorList>
            <consortium name="Pathogen Informatics"/>
            <person name="Doyle S."/>
        </authorList>
    </citation>
    <scope>NUCLEOTIDE SEQUENCE [LARGE SCALE GENOMIC DNA]</scope>
    <source>
        <strain evidence="20 21">NCTC6385</strain>
    </source>
</reference>
<dbReference type="Proteomes" id="UP000254463">
    <property type="component" value="Unassembled WGS sequence"/>
</dbReference>
<keyword evidence="6 14" id="KW-0067">ATP-binding</keyword>
<evidence type="ECO:0000256" key="5">
    <source>
        <dbReference type="ARBA" id="ARBA00022741"/>
    </source>
</evidence>
<dbReference type="FunFam" id="3.40.1190.10:FF:000007">
    <property type="entry name" value="UDP-N-acetylmuramoyl-tripeptide--D-alanyl-D-alanine ligase"/>
    <property type="match status" value="1"/>
</dbReference>
<feature type="modified residue" description="N6-carboxylysine" evidence="13">
    <location>
        <position position="225"/>
    </location>
</feature>
<comment type="cofactor">
    <cofactor evidence="13">
        <name>Mg(2+)</name>
        <dbReference type="ChEBI" id="CHEBI:18420"/>
    </cofactor>
</comment>
<dbReference type="SUPFAM" id="SSF53244">
    <property type="entry name" value="MurD-like peptide ligases, peptide-binding domain"/>
    <property type="match status" value="2"/>
</dbReference>
<feature type="binding site" evidence="13">
    <location>
        <position position="191"/>
    </location>
    <ligand>
        <name>UDP-N-acetyl-alpha-D-muramoyl-L-alanyl-D-glutamate</name>
        <dbReference type="ChEBI" id="CHEBI:83900"/>
    </ligand>
</feature>
<feature type="binding site" evidence="14">
    <location>
        <begin position="602"/>
        <end position="608"/>
    </location>
    <ligand>
        <name>ATP</name>
        <dbReference type="ChEBI" id="CHEBI:30616"/>
    </ligand>
</feature>
<feature type="binding site" evidence="13">
    <location>
        <position position="390"/>
    </location>
    <ligand>
        <name>meso-2,6-diaminopimelate</name>
        <dbReference type="ChEBI" id="CHEBI:57791"/>
    </ligand>
</feature>
<feature type="binding site" evidence="13">
    <location>
        <position position="27"/>
    </location>
    <ligand>
        <name>UDP-N-acetyl-alpha-D-muramoyl-L-alanyl-D-glutamate</name>
        <dbReference type="ChEBI" id="CHEBI:83900"/>
    </ligand>
</feature>
<dbReference type="InterPro" id="IPR035911">
    <property type="entry name" value="MurE/MurF_N"/>
</dbReference>
<dbReference type="UniPathway" id="UPA00219"/>
<comment type="pathway">
    <text evidence="14 15">Cell wall biogenesis; peptidoglycan biosynthesis.</text>
</comment>
<evidence type="ECO:0000256" key="8">
    <source>
        <dbReference type="ARBA" id="ARBA00022960"/>
    </source>
</evidence>
<evidence type="ECO:0000256" key="1">
    <source>
        <dbReference type="ARBA" id="ARBA00005898"/>
    </source>
</evidence>
<evidence type="ECO:0000256" key="15">
    <source>
        <dbReference type="RuleBase" id="RU004135"/>
    </source>
</evidence>
<feature type="domain" description="Mur ligase N-terminal catalytic" evidence="17">
    <location>
        <begin position="24"/>
        <end position="102"/>
    </location>
</feature>
<dbReference type="SUPFAM" id="SSF53623">
    <property type="entry name" value="MurD-like peptide ligases, catalytic domain"/>
    <property type="match status" value="2"/>
</dbReference>
<dbReference type="NCBIfam" id="TIGR01085">
    <property type="entry name" value="murE"/>
    <property type="match status" value="1"/>
</dbReference>
<dbReference type="NCBIfam" id="NF008041">
    <property type="entry name" value="PRK10773.1"/>
    <property type="match status" value="1"/>
</dbReference>
<dbReference type="FunFam" id="3.40.1190.10:FF:000006">
    <property type="entry name" value="UDP-N-acetylmuramoyl-L-alanyl-D-glutamate--2,6-diaminopimelate ligase"/>
    <property type="match status" value="1"/>
</dbReference>
<comment type="subcellular location">
    <subcellularLocation>
        <location evidence="14 15">Cytoplasm</location>
    </subcellularLocation>
</comment>
<dbReference type="FunFam" id="3.40.1390.10:FF:000002">
    <property type="entry name" value="UDP-N-acetylmuramoyl-L-alanyl-D-glutamate--2,6-diaminopimelate ligase"/>
    <property type="match status" value="1"/>
</dbReference>
<dbReference type="NCBIfam" id="NF001124">
    <property type="entry name" value="PRK00139.1-2"/>
    <property type="match status" value="1"/>
</dbReference>
<feature type="binding site" evidence="13">
    <location>
        <position position="465"/>
    </location>
    <ligand>
        <name>meso-2,6-diaminopimelate</name>
        <dbReference type="ChEBI" id="CHEBI:57791"/>
    </ligand>
</feature>
<feature type="binding site" evidence="13">
    <location>
        <position position="29"/>
    </location>
    <ligand>
        <name>UDP-N-acetyl-alpha-D-muramoyl-L-alanyl-D-glutamate</name>
        <dbReference type="ChEBI" id="CHEBI:83900"/>
    </ligand>
</feature>
<dbReference type="HAMAP" id="MF_00208">
    <property type="entry name" value="MurE"/>
    <property type="match status" value="1"/>
</dbReference>
<comment type="catalytic activity">
    <reaction evidence="12 13">
        <text>UDP-N-acetyl-alpha-D-muramoyl-L-alanyl-D-glutamate + meso-2,6-diaminopimelate + ATP = UDP-N-acetyl-alpha-D-muramoyl-L-alanyl-gamma-D-glutamyl-meso-2,6-diaminopimelate + ADP + phosphate + H(+)</text>
        <dbReference type="Rhea" id="RHEA:23676"/>
        <dbReference type="ChEBI" id="CHEBI:15378"/>
        <dbReference type="ChEBI" id="CHEBI:30616"/>
        <dbReference type="ChEBI" id="CHEBI:43474"/>
        <dbReference type="ChEBI" id="CHEBI:57791"/>
        <dbReference type="ChEBI" id="CHEBI:83900"/>
        <dbReference type="ChEBI" id="CHEBI:83905"/>
        <dbReference type="ChEBI" id="CHEBI:456216"/>
        <dbReference type="EC" id="6.3.2.13"/>
    </reaction>
</comment>